<evidence type="ECO:0000259" key="1">
    <source>
        <dbReference type="Pfam" id="PF01909"/>
    </source>
</evidence>
<gene>
    <name evidence="2" type="ORF">GQS65_04655</name>
</gene>
<reference evidence="2 3" key="1">
    <citation type="submission" date="2019-12" db="EMBL/GenBank/DDBJ databases">
        <title>Halocatena pleomorpha gen. nov. sp. nov., an extremely halophilic archaeon of family Halobacteriaceae isolated from saltpan soil.</title>
        <authorList>
            <person name="Pal Y."/>
            <person name="Verma A."/>
            <person name="Krishnamurthi S."/>
            <person name="Kumar P."/>
        </authorList>
    </citation>
    <scope>NUCLEOTIDE SEQUENCE [LARGE SCALE GENOMIC DNA]</scope>
    <source>
        <strain evidence="2 3">JCM 16495</strain>
    </source>
</reference>
<name>A0A6B0GJ06_9EURY</name>
<dbReference type="GO" id="GO:0016779">
    <property type="term" value="F:nucleotidyltransferase activity"/>
    <property type="evidence" value="ECO:0007669"/>
    <property type="project" value="InterPro"/>
</dbReference>
<dbReference type="InterPro" id="IPR002934">
    <property type="entry name" value="Polymerase_NTP_transf_dom"/>
</dbReference>
<dbReference type="Gene3D" id="3.30.460.10">
    <property type="entry name" value="Beta Polymerase, domain 2"/>
    <property type="match status" value="1"/>
</dbReference>
<keyword evidence="2" id="KW-0808">Transferase</keyword>
<protein>
    <submittedName>
        <fullName evidence="2">Nucleotidyltransferase domain-containing protein</fullName>
    </submittedName>
</protein>
<feature type="domain" description="Polymerase nucleotidyl transferase" evidence="1">
    <location>
        <begin position="30"/>
        <end position="93"/>
    </location>
</feature>
<comment type="caution">
    <text evidence="2">The sequence shown here is derived from an EMBL/GenBank/DDBJ whole genome shotgun (WGS) entry which is preliminary data.</text>
</comment>
<dbReference type="SUPFAM" id="SSF81301">
    <property type="entry name" value="Nucleotidyltransferase"/>
    <property type="match status" value="1"/>
</dbReference>
<organism evidence="2 3">
    <name type="scientific">Halomarina oriensis</name>
    <dbReference type="NCBI Taxonomy" id="671145"/>
    <lineage>
        <taxon>Archaea</taxon>
        <taxon>Methanobacteriati</taxon>
        <taxon>Methanobacteriota</taxon>
        <taxon>Stenosarchaea group</taxon>
        <taxon>Halobacteria</taxon>
        <taxon>Halobacteriales</taxon>
        <taxon>Natronomonadaceae</taxon>
        <taxon>Halomarina</taxon>
    </lineage>
</organism>
<accession>A0A6B0GJ06</accession>
<dbReference type="EMBL" id="WSZK01000010">
    <property type="protein sequence ID" value="MWG33791.1"/>
    <property type="molecule type" value="Genomic_DNA"/>
</dbReference>
<dbReference type="CDD" id="cd05403">
    <property type="entry name" value="NT_KNTase_like"/>
    <property type="match status" value="1"/>
</dbReference>
<dbReference type="OrthoDB" id="9287at2157"/>
<dbReference type="AlphaFoldDB" id="A0A6B0GJ06"/>
<evidence type="ECO:0000313" key="3">
    <source>
        <dbReference type="Proteomes" id="UP000451471"/>
    </source>
</evidence>
<keyword evidence="3" id="KW-1185">Reference proteome</keyword>
<evidence type="ECO:0000313" key="2">
    <source>
        <dbReference type="EMBL" id="MWG33791.1"/>
    </source>
</evidence>
<dbReference type="RefSeq" id="WP_158203511.1">
    <property type="nucleotide sequence ID" value="NZ_WSZK01000010.1"/>
</dbReference>
<dbReference type="Proteomes" id="UP000451471">
    <property type="component" value="Unassembled WGS sequence"/>
</dbReference>
<proteinExistence type="predicted"/>
<dbReference type="Pfam" id="PF01909">
    <property type="entry name" value="NTP_transf_2"/>
    <property type="match status" value="1"/>
</dbReference>
<dbReference type="InterPro" id="IPR043519">
    <property type="entry name" value="NT_sf"/>
</dbReference>
<sequence>MGTETAPKPLPAGAHRDAAAAFADRALSRHTNEIAELYVFGSTVRGEAAGRSSDVDVLVVLSRGAGDTVAESLRDLAYDVMLEYGPVVELHILDESTFDAYRREGHPFVRRVLTEGQSYA</sequence>